<dbReference type="Proteomes" id="UP000255284">
    <property type="component" value="Unassembled WGS sequence"/>
</dbReference>
<sequence>MTTRQAPHEPESTAKTTRHPVWAPILEWLHPELLSTTAPSTSSAPTAFNAALQYMLQLGIPAERGAIGVKFPRAQQATLGEQPDGTWIGQCAPEQAAALRAVVEMTDLLEYPENFPSLLTTLERAHWYGIEIRCREADLPPELSKITRPVTAAGLHPALGIKPEALREENRQVIGSFPTIALDLTPLGQILAPNWRFLLGIHEVIALVVDANSDERTNLEEALASLIDLRAALGIDTDLTVGIAGEFTPETLNFATETRDGGSEILGTGLKQRLKEVLDLSTAFHHGKENVACAFAADVIFRAAQLTAAQHGIN</sequence>
<protein>
    <submittedName>
        <fullName evidence="1">Uncharacterized protein</fullName>
    </submittedName>
</protein>
<dbReference type="AlphaFoldDB" id="A0A8G2HRY3"/>
<accession>A0A8G2HRY3</accession>
<proteinExistence type="predicted"/>
<dbReference type="RefSeq" id="WP_115325656.1">
    <property type="nucleotide sequence ID" value="NZ_CAMUNX010000001.1"/>
</dbReference>
<gene>
    <name evidence="1" type="ORF">NCTC11819_00786</name>
</gene>
<comment type="caution">
    <text evidence="1">The sequence shown here is derived from an EMBL/GenBank/DDBJ whole genome shotgun (WGS) entry which is preliminary data.</text>
</comment>
<dbReference type="GeneID" id="61169138"/>
<evidence type="ECO:0000313" key="2">
    <source>
        <dbReference type="Proteomes" id="UP000255284"/>
    </source>
</evidence>
<dbReference type="EMBL" id="UGGQ01000006">
    <property type="protein sequence ID" value="STO16226.1"/>
    <property type="molecule type" value="Genomic_DNA"/>
</dbReference>
<name>A0A8G2HRY3_9ACTO</name>
<reference evidence="1 2" key="1">
    <citation type="submission" date="2018-06" db="EMBL/GenBank/DDBJ databases">
        <authorList>
            <consortium name="Pathogen Informatics"/>
            <person name="Doyle S."/>
        </authorList>
    </citation>
    <scope>NUCLEOTIDE SEQUENCE [LARGE SCALE GENOMIC DNA]</scope>
    <source>
        <strain evidence="1 2">NCTC11819</strain>
    </source>
</reference>
<organism evidence="1 2">
    <name type="scientific">Mobiluncus mulieris</name>
    <dbReference type="NCBI Taxonomy" id="2052"/>
    <lineage>
        <taxon>Bacteria</taxon>
        <taxon>Bacillati</taxon>
        <taxon>Actinomycetota</taxon>
        <taxon>Actinomycetes</taxon>
        <taxon>Actinomycetales</taxon>
        <taxon>Actinomycetaceae</taxon>
        <taxon>Mobiluncus</taxon>
    </lineage>
</organism>
<evidence type="ECO:0000313" key="1">
    <source>
        <dbReference type="EMBL" id="STO16226.1"/>
    </source>
</evidence>